<dbReference type="InterPro" id="IPR040198">
    <property type="entry name" value="Fido_containing"/>
</dbReference>
<keyword evidence="2" id="KW-0547">Nucleotide-binding</keyword>
<sequence>MIYEKDTFLANPSQIIKTNDILEAKNHFKAFDFILQSVYEKLSLEYLKKLHSIVKQNCSDIQIIGDFKQSPNFIGELKTTRPKEVQKELEKLLKSYDMKSSKTINELIDFHFHFERIHPFEDGNGRVGRLLAFKEALKNDIIPFIIDEEHRLFYYRGLREYETNKGYLTDTILACQDRLKEILEYYEGDNA</sequence>
<gene>
    <name evidence="4" type="ORF">CQA53_06820</name>
</gene>
<accession>A0A3D8IL57</accession>
<evidence type="ECO:0000256" key="2">
    <source>
        <dbReference type="PIRSR" id="PIRSR640198-2"/>
    </source>
</evidence>
<name>A0A3D8IL57_9HELI</name>
<protein>
    <submittedName>
        <fullName evidence="4">Fic family protein</fullName>
    </submittedName>
</protein>
<dbReference type="PANTHER" id="PTHR13504">
    <property type="entry name" value="FIDO DOMAIN-CONTAINING PROTEIN DDB_G0283145"/>
    <property type="match status" value="1"/>
</dbReference>
<feature type="domain" description="Fido" evidence="3">
    <location>
        <begin position="42"/>
        <end position="188"/>
    </location>
</feature>
<feature type="binding site" evidence="2">
    <location>
        <begin position="122"/>
        <end position="129"/>
    </location>
    <ligand>
        <name>ATP</name>
        <dbReference type="ChEBI" id="CHEBI:30616"/>
    </ligand>
</feature>
<feature type="active site" evidence="1">
    <location>
        <position position="118"/>
    </location>
</feature>
<dbReference type="InterPro" id="IPR036597">
    <property type="entry name" value="Fido-like_dom_sf"/>
</dbReference>
<organism evidence="4 5">
    <name type="scientific">Helicobacter didelphidarum</name>
    <dbReference type="NCBI Taxonomy" id="2040648"/>
    <lineage>
        <taxon>Bacteria</taxon>
        <taxon>Pseudomonadati</taxon>
        <taxon>Campylobacterota</taxon>
        <taxon>Epsilonproteobacteria</taxon>
        <taxon>Campylobacterales</taxon>
        <taxon>Helicobacteraceae</taxon>
        <taxon>Helicobacter</taxon>
    </lineage>
</organism>
<comment type="caution">
    <text evidence="4">The sequence shown here is derived from an EMBL/GenBank/DDBJ whole genome shotgun (WGS) entry which is preliminary data.</text>
</comment>
<dbReference type="InterPro" id="IPR003812">
    <property type="entry name" value="Fido"/>
</dbReference>
<dbReference type="EMBL" id="NXLQ01000014">
    <property type="protein sequence ID" value="RDU65301.1"/>
    <property type="molecule type" value="Genomic_DNA"/>
</dbReference>
<feature type="binding site" evidence="2">
    <location>
        <begin position="154"/>
        <end position="155"/>
    </location>
    <ligand>
        <name>ATP</name>
        <dbReference type="ChEBI" id="CHEBI:30616"/>
    </ligand>
</feature>
<proteinExistence type="predicted"/>
<evidence type="ECO:0000313" key="4">
    <source>
        <dbReference type="EMBL" id="RDU65301.1"/>
    </source>
</evidence>
<dbReference type="Proteomes" id="UP000256379">
    <property type="component" value="Unassembled WGS sequence"/>
</dbReference>
<dbReference type="GO" id="GO:0005524">
    <property type="term" value="F:ATP binding"/>
    <property type="evidence" value="ECO:0007669"/>
    <property type="project" value="UniProtKB-KW"/>
</dbReference>
<reference evidence="4 5" key="1">
    <citation type="submission" date="2018-04" db="EMBL/GenBank/DDBJ databases">
        <title>Novel Campyloabacter and Helicobacter Species and Strains.</title>
        <authorList>
            <person name="Mannion A.J."/>
            <person name="Shen Z."/>
            <person name="Fox J.G."/>
        </authorList>
    </citation>
    <scope>NUCLEOTIDE SEQUENCE [LARGE SCALE GENOMIC DNA]</scope>
    <source>
        <strain evidence="4 5">MIT 17-337</strain>
    </source>
</reference>
<evidence type="ECO:0000259" key="3">
    <source>
        <dbReference type="PROSITE" id="PS51459"/>
    </source>
</evidence>
<dbReference type="OrthoDB" id="9813719at2"/>
<dbReference type="PROSITE" id="PS51459">
    <property type="entry name" value="FIDO"/>
    <property type="match status" value="1"/>
</dbReference>
<dbReference type="Gene3D" id="1.10.3290.10">
    <property type="entry name" value="Fido-like domain"/>
    <property type="match status" value="1"/>
</dbReference>
<dbReference type="AlphaFoldDB" id="A0A3D8IL57"/>
<dbReference type="SUPFAM" id="SSF140931">
    <property type="entry name" value="Fic-like"/>
    <property type="match status" value="1"/>
</dbReference>
<evidence type="ECO:0000256" key="1">
    <source>
        <dbReference type="PIRSR" id="PIRSR640198-1"/>
    </source>
</evidence>
<dbReference type="PANTHER" id="PTHR13504:SF38">
    <property type="entry name" value="FIDO DOMAIN-CONTAINING PROTEIN"/>
    <property type="match status" value="1"/>
</dbReference>
<evidence type="ECO:0000313" key="5">
    <source>
        <dbReference type="Proteomes" id="UP000256379"/>
    </source>
</evidence>
<dbReference type="Pfam" id="PF02661">
    <property type="entry name" value="Fic"/>
    <property type="match status" value="1"/>
</dbReference>
<keyword evidence="5" id="KW-1185">Reference proteome</keyword>
<keyword evidence="2" id="KW-0067">ATP-binding</keyword>